<dbReference type="SUPFAM" id="SSF158694">
    <property type="entry name" value="UraD-Like"/>
    <property type="match status" value="1"/>
</dbReference>
<dbReference type="GO" id="GO:0019628">
    <property type="term" value="P:urate catabolic process"/>
    <property type="evidence" value="ECO:0007669"/>
    <property type="project" value="TreeGrafter"/>
</dbReference>
<dbReference type="InterPro" id="IPR018020">
    <property type="entry name" value="OHCU_decarboxylase"/>
</dbReference>
<keyword evidence="10" id="KW-1185">Reference proteome</keyword>
<accession>A0AAI8TS10</accession>
<dbReference type="GO" id="GO:0006144">
    <property type="term" value="P:purine nucleobase metabolic process"/>
    <property type="evidence" value="ECO:0007669"/>
    <property type="project" value="UniProtKB-KW"/>
</dbReference>
<dbReference type="EMBL" id="AP022567">
    <property type="protein sequence ID" value="BBX34009.1"/>
    <property type="molecule type" value="Genomic_DNA"/>
</dbReference>
<evidence type="ECO:0000256" key="2">
    <source>
        <dbReference type="ARBA" id="ARBA00004754"/>
    </source>
</evidence>
<dbReference type="PANTHER" id="PTHR43466:SF1">
    <property type="entry name" value="2-OXO-4-HYDROXY-4-CARBOXY-5-UREIDOIMIDAZOLINE DECARBOXYLASE-RELATED"/>
    <property type="match status" value="1"/>
</dbReference>
<dbReference type="PANTHER" id="PTHR43466">
    <property type="entry name" value="2-OXO-4-HYDROXY-4-CARBOXY-5-UREIDOIMIDAZOLINE DECARBOXYLASE-RELATED"/>
    <property type="match status" value="1"/>
</dbReference>
<dbReference type="NCBIfam" id="NF010372">
    <property type="entry name" value="PRK13798.1"/>
    <property type="match status" value="1"/>
</dbReference>
<keyword evidence="4" id="KW-0659">Purine metabolism</keyword>
<dbReference type="InterPro" id="IPR036778">
    <property type="entry name" value="OHCU_decarboxylase_sf"/>
</dbReference>
<dbReference type="Proteomes" id="UP001241092">
    <property type="component" value="Chromosome"/>
</dbReference>
<evidence type="ECO:0000259" key="7">
    <source>
        <dbReference type="Pfam" id="PF09349"/>
    </source>
</evidence>
<proteinExistence type="predicted"/>
<organism evidence="9 11">
    <name type="scientific">Mycolicibacterium mageritense</name>
    <name type="common">Mycobacterium mageritense</name>
    <dbReference type="NCBI Taxonomy" id="53462"/>
    <lineage>
        <taxon>Bacteria</taxon>
        <taxon>Bacillati</taxon>
        <taxon>Actinomycetota</taxon>
        <taxon>Actinomycetes</taxon>
        <taxon>Mycobacteriales</taxon>
        <taxon>Mycobacteriaceae</taxon>
        <taxon>Mycolicibacterium</taxon>
    </lineage>
</organism>
<dbReference type="Proteomes" id="UP000465622">
    <property type="component" value="Chromosome"/>
</dbReference>
<reference evidence="8" key="2">
    <citation type="submission" date="2020-02" db="EMBL/GenBank/DDBJ databases">
        <authorList>
            <person name="Matsumoto Y."/>
            <person name="Kinjo T."/>
            <person name="Motooka D."/>
            <person name="Nabeya D."/>
            <person name="Jung N."/>
            <person name="Uechi K."/>
            <person name="Horii T."/>
            <person name="Iida T."/>
            <person name="Fujita J."/>
            <person name="Nakamura S."/>
        </authorList>
    </citation>
    <scope>NUCLEOTIDE SEQUENCE</scope>
    <source>
        <strain evidence="8">JCM 12375</strain>
    </source>
</reference>
<evidence type="ECO:0000256" key="1">
    <source>
        <dbReference type="ARBA" id="ARBA00001163"/>
    </source>
</evidence>
<name>A0AAI8TS10_MYCME</name>
<dbReference type="Pfam" id="PF09349">
    <property type="entry name" value="OHCU_decarbox"/>
    <property type="match status" value="2"/>
</dbReference>
<dbReference type="EC" id="4.1.1.97" evidence="3"/>
<keyword evidence="5" id="KW-0210">Decarboxylase</keyword>
<comment type="catalytic activity">
    <reaction evidence="1">
        <text>5-hydroxy-2-oxo-4-ureido-2,5-dihydro-1H-imidazole-5-carboxylate + H(+) = (S)-allantoin + CO2</text>
        <dbReference type="Rhea" id="RHEA:26301"/>
        <dbReference type="ChEBI" id="CHEBI:15378"/>
        <dbReference type="ChEBI" id="CHEBI:15678"/>
        <dbReference type="ChEBI" id="CHEBI:16526"/>
        <dbReference type="ChEBI" id="CHEBI:58639"/>
        <dbReference type="EC" id="4.1.1.97"/>
    </reaction>
</comment>
<evidence type="ECO:0000313" key="9">
    <source>
        <dbReference type="EMBL" id="BDY27470.1"/>
    </source>
</evidence>
<protein>
    <recommendedName>
        <fullName evidence="3">2-oxo-4-hydroxy-4-carboxy-5-ureidoimidazoline decarboxylase</fullName>
        <ecNumber evidence="3">4.1.1.97</ecNumber>
    </recommendedName>
</protein>
<evidence type="ECO:0000313" key="11">
    <source>
        <dbReference type="Proteomes" id="UP001241092"/>
    </source>
</evidence>
<dbReference type="EMBL" id="AP027452">
    <property type="protein sequence ID" value="BDY27470.1"/>
    <property type="molecule type" value="Genomic_DNA"/>
</dbReference>
<evidence type="ECO:0000256" key="4">
    <source>
        <dbReference type="ARBA" id="ARBA00022631"/>
    </source>
</evidence>
<sequence>MHQGMGLEAYNALPMRRAVHAVYECCYSVPLAADIARARPYDTHDALFRQADALLFGLCEDSIDGILQAYTIGRCWERRPDVQAELATAVTRYSDRFGFGFIMCTADCRADEILAVLADRMHNDDETERKIVRNEMARINRVRLERMLGPEGGFYNW</sequence>
<gene>
    <name evidence="9" type="ORF">hbim_01393</name>
    <name evidence="8" type="ORF">MMAGJ_32910</name>
</gene>
<keyword evidence="6" id="KW-0456">Lyase</keyword>
<evidence type="ECO:0000313" key="8">
    <source>
        <dbReference type="EMBL" id="BBX34009.1"/>
    </source>
</evidence>
<dbReference type="Gene3D" id="1.10.3330.10">
    <property type="entry name" value="Oxo-4-hydroxy-4-carboxy-5-ureidoimidazoline decarboxylase"/>
    <property type="match status" value="2"/>
</dbReference>
<evidence type="ECO:0000313" key="10">
    <source>
        <dbReference type="Proteomes" id="UP000465622"/>
    </source>
</evidence>
<feature type="domain" description="Oxo-4-hydroxy-4-carboxy-5-ureidoimidazoline decarboxylase" evidence="7">
    <location>
        <begin position="11"/>
        <end position="70"/>
    </location>
</feature>
<reference evidence="9" key="3">
    <citation type="submission" date="2023-03" db="EMBL/GenBank/DDBJ databases">
        <title>Draft genome sequence of a Mycolicibacterium mageritense strain H4_3_1 isolated from a hybrid biological-inorganic system reactor.</title>
        <authorList>
            <person name="Feng X."/>
            <person name="Kazama D."/>
            <person name="Sato K."/>
            <person name="Kobayashi H."/>
        </authorList>
    </citation>
    <scope>NUCLEOTIDE SEQUENCE</scope>
    <source>
        <strain evidence="9">H4_3_1</strain>
    </source>
</reference>
<evidence type="ECO:0000256" key="6">
    <source>
        <dbReference type="ARBA" id="ARBA00023239"/>
    </source>
</evidence>
<reference evidence="8 10" key="1">
    <citation type="journal article" date="2019" name="Emerg. Microbes Infect.">
        <title>Comprehensive subspecies identification of 175 nontuberculous mycobacteria species based on 7547 genomic profiles.</title>
        <authorList>
            <person name="Matsumoto Y."/>
            <person name="Kinjo T."/>
            <person name="Motooka D."/>
            <person name="Nabeya D."/>
            <person name="Jung N."/>
            <person name="Uechi K."/>
            <person name="Horii T."/>
            <person name="Iida T."/>
            <person name="Fujita J."/>
            <person name="Nakamura S."/>
        </authorList>
    </citation>
    <scope>NUCLEOTIDE SEQUENCE [LARGE SCALE GENOMIC DNA]</scope>
    <source>
        <strain evidence="8 10">JCM 12375</strain>
    </source>
</reference>
<feature type="domain" description="Oxo-4-hydroxy-4-carboxy-5-ureidoimidazoline decarboxylase" evidence="7">
    <location>
        <begin position="78"/>
        <end position="145"/>
    </location>
</feature>
<evidence type="ECO:0000256" key="3">
    <source>
        <dbReference type="ARBA" id="ARBA00012257"/>
    </source>
</evidence>
<dbReference type="AlphaFoldDB" id="A0AAI8TS10"/>
<comment type="pathway">
    <text evidence="2">Purine metabolism; urate degradation; (S)-allantoin from urate: step 3/3.</text>
</comment>
<dbReference type="GO" id="GO:0051997">
    <property type="term" value="F:2-oxo-4-hydroxy-4-carboxy-5-ureidoimidazoline decarboxylase activity"/>
    <property type="evidence" value="ECO:0007669"/>
    <property type="project" value="UniProtKB-EC"/>
</dbReference>
<evidence type="ECO:0000256" key="5">
    <source>
        <dbReference type="ARBA" id="ARBA00022793"/>
    </source>
</evidence>